<protein>
    <submittedName>
        <fullName evidence="3">DUF2637 domain-containing protein</fullName>
    </submittedName>
</protein>
<comment type="caution">
    <text evidence="3">The sequence shown here is derived from an EMBL/GenBank/DDBJ whole genome shotgun (WGS) entry which is preliminary data.</text>
</comment>
<reference evidence="3" key="1">
    <citation type="submission" date="2021-03" db="EMBL/GenBank/DDBJ databases">
        <title>Leucobacter chromiisoli sp. nov., isolated from chromium-containing soil of chemical plant.</title>
        <authorList>
            <person name="Xu Z."/>
        </authorList>
    </citation>
    <scope>NUCLEOTIDE SEQUENCE</scope>
    <source>
        <strain evidence="3">A2</strain>
    </source>
</reference>
<feature type="transmembrane region" description="Helical" evidence="2">
    <location>
        <begin position="82"/>
        <end position="104"/>
    </location>
</feature>
<evidence type="ECO:0000313" key="4">
    <source>
        <dbReference type="Proteomes" id="UP000664398"/>
    </source>
</evidence>
<dbReference type="InterPro" id="IPR021235">
    <property type="entry name" value="DUF2637"/>
</dbReference>
<dbReference type="AlphaFoldDB" id="A0A939RXR2"/>
<keyword evidence="2" id="KW-0472">Membrane</keyword>
<dbReference type="Gene3D" id="1.10.10.60">
    <property type="entry name" value="Homeodomain-like"/>
    <property type="match status" value="1"/>
</dbReference>
<dbReference type="Proteomes" id="UP000664398">
    <property type="component" value="Unassembled WGS sequence"/>
</dbReference>
<evidence type="ECO:0000256" key="2">
    <source>
        <dbReference type="SAM" id="Phobius"/>
    </source>
</evidence>
<name>A0A939RXR2_9MICO</name>
<dbReference type="Pfam" id="PF10935">
    <property type="entry name" value="DUF2637"/>
    <property type="match status" value="1"/>
</dbReference>
<proteinExistence type="predicted"/>
<keyword evidence="4" id="KW-1185">Reference proteome</keyword>
<keyword evidence="2" id="KW-1133">Transmembrane helix</keyword>
<feature type="transmembrane region" description="Helical" evidence="2">
    <location>
        <begin position="110"/>
        <end position="135"/>
    </location>
</feature>
<accession>A0A939RXR2</accession>
<feature type="transmembrane region" description="Helical" evidence="2">
    <location>
        <begin position="52"/>
        <end position="75"/>
    </location>
</feature>
<evidence type="ECO:0000313" key="3">
    <source>
        <dbReference type="EMBL" id="MBO1806422.1"/>
    </source>
</evidence>
<keyword evidence="2" id="KW-0812">Transmembrane</keyword>
<dbReference type="RefSeq" id="WP_208046878.1">
    <property type="nucleotide sequence ID" value="NZ_JAGDYL010000032.1"/>
</dbReference>
<dbReference type="Pfam" id="PF13384">
    <property type="entry name" value="HTH_23"/>
    <property type="match status" value="1"/>
</dbReference>
<evidence type="ECO:0000256" key="1">
    <source>
        <dbReference type="SAM" id="MobiDB-lite"/>
    </source>
</evidence>
<organism evidence="3 4">
    <name type="scientific">Leucobacter ruminantium</name>
    <dbReference type="NCBI Taxonomy" id="1289170"/>
    <lineage>
        <taxon>Bacteria</taxon>
        <taxon>Bacillati</taxon>
        <taxon>Actinomycetota</taxon>
        <taxon>Actinomycetes</taxon>
        <taxon>Micrococcales</taxon>
        <taxon>Microbacteriaceae</taxon>
        <taxon>Leucobacter</taxon>
    </lineage>
</organism>
<sequence length="255" mass="26512">MTERRVSQRGLRVAVVAAMIGTVLLAMGAFVLSFTALRDLAERSGIDHELGWLWPGIVDGVIVVATVAVFALAGARAVWYPWLLLVLGASVSIAANALHAIVAAEASVPPLLAAGVASIPPIVLVAVTHLTALLIHQNQHLGQAVDQSTGPPDGPAPSMLAVESEASTTQAHLPSASALGAEAAQHTGASHSASEQNADLALLPVSESGRDPRRTLAAQLRDEGLNNAQVARLIGVDRSTIGRWLPRNTTEEQET</sequence>
<feature type="transmembrane region" description="Helical" evidence="2">
    <location>
        <begin position="12"/>
        <end position="32"/>
    </location>
</feature>
<dbReference type="EMBL" id="JAGDYL010000032">
    <property type="protein sequence ID" value="MBO1806422.1"/>
    <property type="molecule type" value="Genomic_DNA"/>
</dbReference>
<gene>
    <name evidence="3" type="ORF">J4H91_14030</name>
</gene>
<feature type="region of interest" description="Disordered" evidence="1">
    <location>
        <begin position="144"/>
        <end position="167"/>
    </location>
</feature>